<name>A0A3G5ABF3_9VIRU</name>
<keyword evidence="1" id="KW-1133">Transmembrane helix</keyword>
<gene>
    <name evidence="2" type="ORF">Hyperionvirus28_18</name>
</gene>
<keyword evidence="1" id="KW-0812">Transmembrane</keyword>
<sequence length="92" mass="9201">MSRNILLCGAGAIALCAVGGAVAGMGSRYGKNDTCELACNGTNRCMVCTKRSREIKRAGGSGAALGGGISAIVAGGLAVIGFFVSRYQKAKN</sequence>
<evidence type="ECO:0000256" key="1">
    <source>
        <dbReference type="SAM" id="Phobius"/>
    </source>
</evidence>
<protein>
    <submittedName>
        <fullName evidence="2">Uncharacterized protein</fullName>
    </submittedName>
</protein>
<keyword evidence="1" id="KW-0472">Membrane</keyword>
<feature type="transmembrane region" description="Helical" evidence="1">
    <location>
        <begin position="63"/>
        <end position="84"/>
    </location>
</feature>
<dbReference type="EMBL" id="MK072410">
    <property type="protein sequence ID" value="AYV84530.1"/>
    <property type="molecule type" value="Genomic_DNA"/>
</dbReference>
<evidence type="ECO:0000313" key="2">
    <source>
        <dbReference type="EMBL" id="AYV84530.1"/>
    </source>
</evidence>
<reference evidence="2" key="1">
    <citation type="submission" date="2018-10" db="EMBL/GenBank/DDBJ databases">
        <title>Hidden diversity of soil giant viruses.</title>
        <authorList>
            <person name="Schulz F."/>
            <person name="Alteio L."/>
            <person name="Goudeau D."/>
            <person name="Ryan E.M."/>
            <person name="Malmstrom R.R."/>
            <person name="Blanchard J."/>
            <person name="Woyke T."/>
        </authorList>
    </citation>
    <scope>NUCLEOTIDE SEQUENCE</scope>
    <source>
        <strain evidence="2">HYV1</strain>
    </source>
</reference>
<proteinExistence type="predicted"/>
<organism evidence="2">
    <name type="scientific">Hyperionvirus sp</name>
    <dbReference type="NCBI Taxonomy" id="2487770"/>
    <lineage>
        <taxon>Viruses</taxon>
        <taxon>Varidnaviria</taxon>
        <taxon>Bamfordvirae</taxon>
        <taxon>Nucleocytoviricota</taxon>
        <taxon>Megaviricetes</taxon>
        <taxon>Imitervirales</taxon>
        <taxon>Mimiviridae</taxon>
        <taxon>Klosneuvirinae</taxon>
    </lineage>
</organism>
<accession>A0A3G5ABF3</accession>